<comment type="caution">
    <text evidence="3">The sequence shown here is derived from an EMBL/GenBank/DDBJ whole genome shotgun (WGS) entry which is preliminary data.</text>
</comment>
<feature type="region of interest" description="Disordered" evidence="1">
    <location>
        <begin position="1"/>
        <end position="27"/>
    </location>
</feature>
<sequence length="177" mass="20067">MRGHRSRRRSDRNGSPKTLVSEMHPPTPPTPLGSWFCSFVSAPMTWTKMPWRGGTALASSWIWIGPSCCQCSPLFKAPQPKLWGGILMNRQCDLARTLGLVYFEQRPENGLRWRDQRCVASKIRQAMCPFMNEHWETSFPAASVLQALLGSAVICSVWWYLQFSSNGSSRTYHSTVV</sequence>
<reference evidence="3 4" key="1">
    <citation type="submission" date="2019-12" db="EMBL/GenBank/DDBJ databases">
        <title>A genome sequence resource for the geographically widespread anthracnose pathogen Colletotrichum asianum.</title>
        <authorList>
            <person name="Meng Y."/>
        </authorList>
    </citation>
    <scope>NUCLEOTIDE SEQUENCE [LARGE SCALE GENOMIC DNA]</scope>
    <source>
        <strain evidence="3 4">ICMP 18580</strain>
    </source>
</reference>
<evidence type="ECO:0000313" key="4">
    <source>
        <dbReference type="Proteomes" id="UP000434172"/>
    </source>
</evidence>
<accession>A0A8H3W290</accession>
<dbReference type="Proteomes" id="UP000434172">
    <property type="component" value="Unassembled WGS sequence"/>
</dbReference>
<evidence type="ECO:0000256" key="2">
    <source>
        <dbReference type="SAM" id="Phobius"/>
    </source>
</evidence>
<keyword evidence="4" id="KW-1185">Reference proteome</keyword>
<name>A0A8H3W290_9PEZI</name>
<keyword evidence="2" id="KW-1133">Transmembrane helix</keyword>
<dbReference type="EMBL" id="WOWK01000115">
    <property type="protein sequence ID" value="KAF0318140.1"/>
    <property type="molecule type" value="Genomic_DNA"/>
</dbReference>
<evidence type="ECO:0000313" key="3">
    <source>
        <dbReference type="EMBL" id="KAF0318140.1"/>
    </source>
</evidence>
<evidence type="ECO:0000256" key="1">
    <source>
        <dbReference type="SAM" id="MobiDB-lite"/>
    </source>
</evidence>
<protein>
    <submittedName>
        <fullName evidence="3">Uncharacterized protein</fullName>
    </submittedName>
</protein>
<keyword evidence="2" id="KW-0812">Transmembrane</keyword>
<feature type="transmembrane region" description="Helical" evidence="2">
    <location>
        <begin position="139"/>
        <end position="161"/>
    </location>
</feature>
<gene>
    <name evidence="3" type="ORF">GQ607_014641</name>
</gene>
<proteinExistence type="predicted"/>
<keyword evidence="2" id="KW-0472">Membrane</keyword>
<organism evidence="3 4">
    <name type="scientific">Colletotrichum asianum</name>
    <dbReference type="NCBI Taxonomy" id="702518"/>
    <lineage>
        <taxon>Eukaryota</taxon>
        <taxon>Fungi</taxon>
        <taxon>Dikarya</taxon>
        <taxon>Ascomycota</taxon>
        <taxon>Pezizomycotina</taxon>
        <taxon>Sordariomycetes</taxon>
        <taxon>Hypocreomycetidae</taxon>
        <taxon>Glomerellales</taxon>
        <taxon>Glomerellaceae</taxon>
        <taxon>Colletotrichum</taxon>
        <taxon>Colletotrichum gloeosporioides species complex</taxon>
    </lineage>
</organism>
<dbReference type="AlphaFoldDB" id="A0A8H3W290"/>
<feature type="compositionally biased region" description="Basic residues" evidence="1">
    <location>
        <begin position="1"/>
        <end position="10"/>
    </location>
</feature>